<sequence length="281" mass="32113">MKSDLATTRGGALLSEVVEAHGGAARWAKAQTVSSHVQVRGLLPTWKFPGRPLEDYHYHQQVDIHGLRNVMHGFPSPELTCIFSHDEVVVEAHGEAIERRTQARRGFQGLGAFRRIRWWDIIDSAYFVGYAMSNYMSHPYRMTQPGFHVRRGEDWRGDNEVWRRLEVEYPQGFDSHCHRETFYIDDRGLIRRHDYVPDVFTEARLLARLLPIPLKAAHFTCRHREVDGLIFPTFRRVMLALPGHQPIPGLTMICAQLSDISVSFAADNAEATSQAKNGVLQ</sequence>
<protein>
    <submittedName>
        <fullName evidence="1">Uncharacterized protein</fullName>
    </submittedName>
</protein>
<organism evidence="1 2">
    <name type="scientific">Mycobacterium colombiense</name>
    <dbReference type="NCBI Taxonomy" id="339268"/>
    <lineage>
        <taxon>Bacteria</taxon>
        <taxon>Bacillati</taxon>
        <taxon>Actinomycetota</taxon>
        <taxon>Actinomycetes</taxon>
        <taxon>Mycobacteriales</taxon>
        <taxon>Mycobacteriaceae</taxon>
        <taxon>Mycobacterium</taxon>
        <taxon>Mycobacterium avium complex (MAC)</taxon>
    </lineage>
</organism>
<dbReference type="AlphaFoldDB" id="A0A853LWJ1"/>
<accession>A0A853LWJ1</accession>
<comment type="caution">
    <text evidence="1">The sequence shown here is derived from an EMBL/GenBank/DDBJ whole genome shotgun (WGS) entry which is preliminary data.</text>
</comment>
<reference evidence="1 2" key="1">
    <citation type="submission" date="2016-06" db="EMBL/GenBank/DDBJ databases">
        <authorList>
            <person name="Sutton G."/>
            <person name="Brinkac L."/>
            <person name="Sanka R."/>
            <person name="Adams M."/>
            <person name="Lau E."/>
            <person name="Garcia-Basteiro A."/>
            <person name="Lopez-Varela E."/>
            <person name="Palencia S."/>
        </authorList>
    </citation>
    <scope>NUCLEOTIDE SEQUENCE [LARGE SCALE GENOMIC DNA]</scope>
    <source>
        <strain evidence="1 2">1164983.0</strain>
    </source>
</reference>
<dbReference type="Proteomes" id="UP000093894">
    <property type="component" value="Unassembled WGS sequence"/>
</dbReference>
<evidence type="ECO:0000313" key="1">
    <source>
        <dbReference type="EMBL" id="OBJ58060.1"/>
    </source>
</evidence>
<gene>
    <name evidence="1" type="ORF">A5628_14460</name>
</gene>
<dbReference type="EMBL" id="LZLG01000118">
    <property type="protein sequence ID" value="OBJ58060.1"/>
    <property type="molecule type" value="Genomic_DNA"/>
</dbReference>
<evidence type="ECO:0000313" key="2">
    <source>
        <dbReference type="Proteomes" id="UP000093894"/>
    </source>
</evidence>
<dbReference type="RefSeq" id="WP_065056581.1">
    <property type="nucleotide sequence ID" value="NZ_LZKW01000435.1"/>
</dbReference>
<proteinExistence type="predicted"/>
<name>A0A853LWJ1_9MYCO</name>